<proteinExistence type="predicted"/>
<dbReference type="PROSITE" id="PS50887">
    <property type="entry name" value="GGDEF"/>
    <property type="match status" value="1"/>
</dbReference>
<evidence type="ECO:0000259" key="1">
    <source>
        <dbReference type="PROSITE" id="PS50883"/>
    </source>
</evidence>
<dbReference type="Pfam" id="PF00563">
    <property type="entry name" value="EAL"/>
    <property type="match status" value="1"/>
</dbReference>
<evidence type="ECO:0000313" key="3">
    <source>
        <dbReference type="EMBL" id="MVO78455.1"/>
    </source>
</evidence>
<dbReference type="PROSITE" id="PS50883">
    <property type="entry name" value="EAL"/>
    <property type="match status" value="1"/>
</dbReference>
<dbReference type="SMART" id="SM00267">
    <property type="entry name" value="GGDEF"/>
    <property type="match status" value="1"/>
</dbReference>
<accession>A0A6I4J1Z7</accession>
<protein>
    <submittedName>
        <fullName evidence="3">EAL domain-containing protein</fullName>
    </submittedName>
</protein>
<dbReference type="CDD" id="cd01948">
    <property type="entry name" value="EAL"/>
    <property type="match status" value="1"/>
</dbReference>
<dbReference type="SUPFAM" id="SSF55073">
    <property type="entry name" value="Nucleotide cyclase"/>
    <property type="match status" value="1"/>
</dbReference>
<dbReference type="InterPro" id="IPR011006">
    <property type="entry name" value="CheY-like_superfamily"/>
</dbReference>
<dbReference type="PANTHER" id="PTHR33121">
    <property type="entry name" value="CYCLIC DI-GMP PHOSPHODIESTERASE PDEF"/>
    <property type="match status" value="1"/>
</dbReference>
<dbReference type="GO" id="GO:0071111">
    <property type="term" value="F:cyclic-guanylate-specific phosphodiesterase activity"/>
    <property type="evidence" value="ECO:0007669"/>
    <property type="project" value="InterPro"/>
</dbReference>
<evidence type="ECO:0000313" key="4">
    <source>
        <dbReference type="Proteomes" id="UP000441389"/>
    </source>
</evidence>
<dbReference type="InterPro" id="IPR050706">
    <property type="entry name" value="Cyclic-di-GMP_PDE-like"/>
</dbReference>
<sequence>MFILSFRHRDELLEAASRGGWFPIAARRAGGVERRFIDSGAALAIVDGRGAFDEAIGAIRTLADPVEANSAALVVLLSRGDVARLGEVHAAGATHYLASPFGEAELLQALRFAARYARRLGGGPISRPALSRAEGMRWSFGPDGLTLSVALNRRYGLGDEPLSLRCAYRLLGPGDRRAARAARLRLKAGYASTAFSHLLPDGSRVAHHLMASAGEVNGLLEPLDRERVLPLHRDPLTGLPDGTAARRWLSSQLTGDGRPGVLLIGVSRLPVINSLYGRGGGDALLQAAARRIERVAREVCAGAWVARLAGTEFMVGLPRADAAQLGDAAERIVAAVERRVAVAPDAVLMGADVGGAIAREEDPSALLRRVSAALAEAREASGSAIRLLDGGGAEAAERAQQLATDLRGAMAEGQIEILFQPQVRIGDGVIEGVEALARWRHPLFGELGAEALFGAAQRADLVAPLSELVQRCALDAAAAWPKPLDGLRLSLNVTAADLARADFAEHMLAAIDASGFARDRVTAEVTEEGLIEDLGTAAAALARLRQGGCRVAVDDFGTGYSSLAYLKALPLDYLKLDRRLSQDIAGSARGRVVVRSVIDMARALGLGVIAEGVETEEQLALLAAEGCTLYQGFLCSGPVGVAELVNLVGA</sequence>
<dbReference type="InterPro" id="IPR043128">
    <property type="entry name" value="Rev_trsase/Diguanyl_cyclase"/>
</dbReference>
<gene>
    <name evidence="3" type="ORF">GON01_10985</name>
</gene>
<dbReference type="Gene3D" id="3.30.70.270">
    <property type="match status" value="1"/>
</dbReference>
<organism evidence="3 4">
    <name type="scientific">Sphingomonas horti</name>
    <dbReference type="NCBI Taxonomy" id="2682842"/>
    <lineage>
        <taxon>Bacteria</taxon>
        <taxon>Pseudomonadati</taxon>
        <taxon>Pseudomonadota</taxon>
        <taxon>Alphaproteobacteria</taxon>
        <taxon>Sphingomonadales</taxon>
        <taxon>Sphingomonadaceae</taxon>
        <taxon>Sphingomonas</taxon>
    </lineage>
</organism>
<dbReference type="Proteomes" id="UP000441389">
    <property type="component" value="Unassembled WGS sequence"/>
</dbReference>
<feature type="domain" description="GGDEF" evidence="2">
    <location>
        <begin position="257"/>
        <end position="390"/>
    </location>
</feature>
<dbReference type="InterPro" id="IPR035919">
    <property type="entry name" value="EAL_sf"/>
</dbReference>
<reference evidence="3 4" key="1">
    <citation type="submission" date="2019-12" db="EMBL/GenBank/DDBJ databases">
        <authorList>
            <person name="Huq M.A."/>
        </authorList>
    </citation>
    <scope>NUCLEOTIDE SEQUENCE [LARGE SCALE GENOMIC DNA]</scope>
    <source>
        <strain evidence="3 4">MAH-20</strain>
    </source>
</reference>
<dbReference type="Gene3D" id="3.20.20.450">
    <property type="entry name" value="EAL domain"/>
    <property type="match status" value="1"/>
</dbReference>
<name>A0A6I4J1Z7_9SPHN</name>
<comment type="caution">
    <text evidence="3">The sequence shown here is derived from an EMBL/GenBank/DDBJ whole genome shotgun (WGS) entry which is preliminary data.</text>
</comment>
<dbReference type="InterPro" id="IPR000160">
    <property type="entry name" value="GGDEF_dom"/>
</dbReference>
<dbReference type="SUPFAM" id="SSF52172">
    <property type="entry name" value="CheY-like"/>
    <property type="match status" value="1"/>
</dbReference>
<evidence type="ECO:0000259" key="2">
    <source>
        <dbReference type="PROSITE" id="PS50887"/>
    </source>
</evidence>
<dbReference type="CDD" id="cd01949">
    <property type="entry name" value="GGDEF"/>
    <property type="match status" value="1"/>
</dbReference>
<dbReference type="InterPro" id="IPR029787">
    <property type="entry name" value="Nucleotide_cyclase"/>
</dbReference>
<keyword evidence="4" id="KW-1185">Reference proteome</keyword>
<dbReference type="InterPro" id="IPR001633">
    <property type="entry name" value="EAL_dom"/>
</dbReference>
<dbReference type="PANTHER" id="PTHR33121:SF79">
    <property type="entry name" value="CYCLIC DI-GMP PHOSPHODIESTERASE PDED-RELATED"/>
    <property type="match status" value="1"/>
</dbReference>
<dbReference type="SMART" id="SM00052">
    <property type="entry name" value="EAL"/>
    <property type="match status" value="1"/>
</dbReference>
<feature type="domain" description="EAL" evidence="1">
    <location>
        <begin position="399"/>
        <end position="650"/>
    </location>
</feature>
<dbReference type="AlphaFoldDB" id="A0A6I4J1Z7"/>
<dbReference type="EMBL" id="WQMS01000013">
    <property type="protein sequence ID" value="MVO78455.1"/>
    <property type="molecule type" value="Genomic_DNA"/>
</dbReference>
<dbReference type="SUPFAM" id="SSF141868">
    <property type="entry name" value="EAL domain-like"/>
    <property type="match status" value="1"/>
</dbReference>
<dbReference type="Pfam" id="PF00990">
    <property type="entry name" value="GGDEF"/>
    <property type="match status" value="1"/>
</dbReference>